<gene>
    <name evidence="1" type="ORF">SAMN05421541_1321</name>
</gene>
<proteinExistence type="predicted"/>
<organism evidence="1 2">
    <name type="scientific">Actinoplanes philippinensis</name>
    <dbReference type="NCBI Taxonomy" id="35752"/>
    <lineage>
        <taxon>Bacteria</taxon>
        <taxon>Bacillati</taxon>
        <taxon>Actinomycetota</taxon>
        <taxon>Actinomycetes</taxon>
        <taxon>Micromonosporales</taxon>
        <taxon>Micromonosporaceae</taxon>
        <taxon>Actinoplanes</taxon>
    </lineage>
</organism>
<reference evidence="1 2" key="1">
    <citation type="submission" date="2016-10" db="EMBL/GenBank/DDBJ databases">
        <authorList>
            <person name="de Groot N.N."/>
        </authorList>
    </citation>
    <scope>NUCLEOTIDE SEQUENCE [LARGE SCALE GENOMIC DNA]</scope>
    <source>
        <strain evidence="1 2">DSM 43019</strain>
    </source>
</reference>
<name>A0A1I2MPZ5_9ACTN</name>
<dbReference type="Proteomes" id="UP000199645">
    <property type="component" value="Unassembled WGS sequence"/>
</dbReference>
<dbReference type="EMBL" id="FONV01000032">
    <property type="protein sequence ID" value="SFF92970.1"/>
    <property type="molecule type" value="Genomic_DNA"/>
</dbReference>
<sequence length="164" mass="18397">MTLAGPHLVHDLVVALDYGQFGIYGGYRPHVDYMDLLARAQSGPGIASYECGAVILSPHQNNFRMPLRIEVWHQRPPDDESSWEEIMECQLAVETGELRYESPAVAVTAVCQIPNGQYALRVCGRGFVNRGWPGSTEPGDVWRIQLWPIADEFADRRVKAWQSA</sequence>
<protein>
    <submittedName>
        <fullName evidence="1">Uncharacterized protein</fullName>
    </submittedName>
</protein>
<accession>A0A1I2MPZ5</accession>
<keyword evidence="2" id="KW-1185">Reference proteome</keyword>
<dbReference type="AlphaFoldDB" id="A0A1I2MPZ5"/>
<dbReference type="OrthoDB" id="4485313at2"/>
<dbReference type="RefSeq" id="WP_143134193.1">
    <property type="nucleotide sequence ID" value="NZ_BOMT01000111.1"/>
</dbReference>
<dbReference type="STRING" id="35752.SAMN05421541_1321"/>
<evidence type="ECO:0000313" key="2">
    <source>
        <dbReference type="Proteomes" id="UP000199645"/>
    </source>
</evidence>
<evidence type="ECO:0000313" key="1">
    <source>
        <dbReference type="EMBL" id="SFF92970.1"/>
    </source>
</evidence>